<proteinExistence type="predicted"/>
<name>A0A0W7WEP8_9RHOB</name>
<dbReference type="EMBL" id="LPXO01000018">
    <property type="protein sequence ID" value="KUF09049.1"/>
    <property type="molecule type" value="Genomic_DNA"/>
</dbReference>
<dbReference type="STRING" id="1685382.AVJ23_19840"/>
<comment type="caution">
    <text evidence="1">The sequence shown here is derived from an EMBL/GenBank/DDBJ whole genome shotgun (WGS) entry which is preliminary data.</text>
</comment>
<reference evidence="1 2" key="1">
    <citation type="submission" date="2015-12" db="EMBL/GenBank/DDBJ databases">
        <authorList>
            <person name="Shamseldin A."/>
            <person name="Moawad H."/>
            <person name="Abd El-Rahim W.M."/>
            <person name="Sadowsky M.J."/>
        </authorList>
    </citation>
    <scope>NUCLEOTIDE SEQUENCE [LARGE SCALE GENOMIC DNA]</scope>
    <source>
        <strain evidence="1 2">SJ5A-1</strain>
    </source>
</reference>
<protein>
    <recommendedName>
        <fullName evidence="3">Pyocin activator protein PrtN</fullName>
    </recommendedName>
</protein>
<sequence length="81" mass="8890">MTTTMMMLIARFGAASSIPTGIVAHDYFQMSQKDFLKALKSGAIPRGDLDISHISRGGIPMTWLTDFIEMRRSLAAQARAS</sequence>
<evidence type="ECO:0000313" key="1">
    <source>
        <dbReference type="EMBL" id="KUF09049.1"/>
    </source>
</evidence>
<keyword evidence="2" id="KW-1185">Reference proteome</keyword>
<dbReference type="AlphaFoldDB" id="A0A0W7WEP8"/>
<evidence type="ECO:0000313" key="2">
    <source>
        <dbReference type="Proteomes" id="UP000054396"/>
    </source>
</evidence>
<evidence type="ECO:0008006" key="3">
    <source>
        <dbReference type="Google" id="ProtNLM"/>
    </source>
</evidence>
<organism evidence="1 2">
    <name type="scientific">Pseudoponticoccus marisrubri</name>
    <dbReference type="NCBI Taxonomy" id="1685382"/>
    <lineage>
        <taxon>Bacteria</taxon>
        <taxon>Pseudomonadati</taxon>
        <taxon>Pseudomonadota</taxon>
        <taxon>Alphaproteobacteria</taxon>
        <taxon>Rhodobacterales</taxon>
        <taxon>Roseobacteraceae</taxon>
        <taxon>Pseudoponticoccus</taxon>
    </lineage>
</organism>
<accession>A0A0W7WEP8</accession>
<gene>
    <name evidence="1" type="ORF">AVJ23_19840</name>
</gene>
<dbReference type="Proteomes" id="UP000054396">
    <property type="component" value="Unassembled WGS sequence"/>
</dbReference>